<dbReference type="AlphaFoldDB" id="A0A8H3L462"/>
<keyword evidence="1" id="KW-0472">Membrane</keyword>
<comment type="caution">
    <text evidence="2">The sequence shown here is derived from an EMBL/GenBank/DDBJ whole genome shotgun (WGS) entry which is preliminary data.</text>
</comment>
<dbReference type="Proteomes" id="UP000615446">
    <property type="component" value="Unassembled WGS sequence"/>
</dbReference>
<reference evidence="2" key="1">
    <citation type="submission" date="2019-10" db="EMBL/GenBank/DDBJ databases">
        <title>Conservation and host-specific expression of non-tandemly repeated heterogenous ribosome RNA gene in arbuscular mycorrhizal fungi.</title>
        <authorList>
            <person name="Maeda T."/>
            <person name="Kobayashi Y."/>
            <person name="Nakagawa T."/>
            <person name="Ezawa T."/>
            <person name="Yamaguchi K."/>
            <person name="Bino T."/>
            <person name="Nishimoto Y."/>
            <person name="Shigenobu S."/>
            <person name="Kawaguchi M."/>
        </authorList>
    </citation>
    <scope>NUCLEOTIDE SEQUENCE</scope>
    <source>
        <strain evidence="2">HR1</strain>
    </source>
</reference>
<gene>
    <name evidence="2" type="ORF">RCL2_000696000</name>
</gene>
<feature type="transmembrane region" description="Helical" evidence="1">
    <location>
        <begin position="31"/>
        <end position="52"/>
    </location>
</feature>
<keyword evidence="1" id="KW-1133">Transmembrane helix</keyword>
<sequence>MTHTSNKIHANPVSFDVTHEKFLRQIPWYDLLIHPNFLLFFYFFFVDVFLAGSQKDYLTIIQGIRIPFKFLAL</sequence>
<organism evidence="2 3">
    <name type="scientific">Rhizophagus clarus</name>
    <dbReference type="NCBI Taxonomy" id="94130"/>
    <lineage>
        <taxon>Eukaryota</taxon>
        <taxon>Fungi</taxon>
        <taxon>Fungi incertae sedis</taxon>
        <taxon>Mucoromycota</taxon>
        <taxon>Glomeromycotina</taxon>
        <taxon>Glomeromycetes</taxon>
        <taxon>Glomerales</taxon>
        <taxon>Glomeraceae</taxon>
        <taxon>Rhizophagus</taxon>
    </lineage>
</organism>
<protein>
    <submittedName>
        <fullName evidence="2">Uncharacterized protein</fullName>
    </submittedName>
</protein>
<dbReference type="EMBL" id="BLAL01000044">
    <property type="protein sequence ID" value="GES79660.1"/>
    <property type="molecule type" value="Genomic_DNA"/>
</dbReference>
<keyword evidence="1" id="KW-0812">Transmembrane</keyword>
<evidence type="ECO:0000313" key="2">
    <source>
        <dbReference type="EMBL" id="GES79660.1"/>
    </source>
</evidence>
<evidence type="ECO:0000256" key="1">
    <source>
        <dbReference type="SAM" id="Phobius"/>
    </source>
</evidence>
<proteinExistence type="predicted"/>
<accession>A0A8H3L462</accession>
<evidence type="ECO:0000313" key="3">
    <source>
        <dbReference type="Proteomes" id="UP000615446"/>
    </source>
</evidence>
<name>A0A8H3L462_9GLOM</name>